<dbReference type="AlphaFoldDB" id="A0A327NNY6"/>
<feature type="signal peptide" evidence="1">
    <location>
        <begin position="1"/>
        <end position="23"/>
    </location>
</feature>
<evidence type="ECO:0000256" key="1">
    <source>
        <dbReference type="SAM" id="SignalP"/>
    </source>
</evidence>
<gene>
    <name evidence="3" type="ORF">HMF3257_21595</name>
</gene>
<dbReference type="InterPro" id="IPR005532">
    <property type="entry name" value="SUMF_dom"/>
</dbReference>
<evidence type="ECO:0000259" key="2">
    <source>
        <dbReference type="Pfam" id="PF03781"/>
    </source>
</evidence>
<protein>
    <submittedName>
        <fullName evidence="3">Formylglycine-generating enzyme family protein</fullName>
    </submittedName>
</protein>
<dbReference type="InterPro" id="IPR042095">
    <property type="entry name" value="SUMF_sf"/>
</dbReference>
<accession>A0A327NNY6</accession>
<dbReference type="GO" id="GO:0120147">
    <property type="term" value="F:formylglycine-generating oxidase activity"/>
    <property type="evidence" value="ECO:0007669"/>
    <property type="project" value="TreeGrafter"/>
</dbReference>
<dbReference type="PANTHER" id="PTHR23150:SF19">
    <property type="entry name" value="FORMYLGLYCINE-GENERATING ENZYME"/>
    <property type="match status" value="1"/>
</dbReference>
<dbReference type="Proteomes" id="UP000249016">
    <property type="component" value="Unassembled WGS sequence"/>
</dbReference>
<dbReference type="Pfam" id="PF03781">
    <property type="entry name" value="FGE-sulfatase"/>
    <property type="match status" value="1"/>
</dbReference>
<feature type="chain" id="PRO_5016329893" evidence="1">
    <location>
        <begin position="24"/>
        <end position="280"/>
    </location>
</feature>
<dbReference type="Gene3D" id="3.90.1580.10">
    <property type="entry name" value="paralog of FGE (formylglycine-generating enzyme)"/>
    <property type="match status" value="1"/>
</dbReference>
<dbReference type="OrthoDB" id="1491336at2"/>
<keyword evidence="4" id="KW-1185">Reference proteome</keyword>
<organism evidence="3 4">
    <name type="scientific">Spirosoma telluris</name>
    <dbReference type="NCBI Taxonomy" id="2183553"/>
    <lineage>
        <taxon>Bacteria</taxon>
        <taxon>Pseudomonadati</taxon>
        <taxon>Bacteroidota</taxon>
        <taxon>Cytophagia</taxon>
        <taxon>Cytophagales</taxon>
        <taxon>Cytophagaceae</taxon>
        <taxon>Spirosoma</taxon>
    </lineage>
</organism>
<proteinExistence type="predicted"/>
<dbReference type="InterPro" id="IPR051043">
    <property type="entry name" value="Sulfatase_Mod_Factor_Kinase"/>
</dbReference>
<keyword evidence="1" id="KW-0732">Signal</keyword>
<feature type="domain" description="Sulfatase-modifying factor enzyme-like" evidence="2">
    <location>
        <begin position="82"/>
        <end position="276"/>
    </location>
</feature>
<name>A0A327NNY6_9BACT</name>
<evidence type="ECO:0000313" key="4">
    <source>
        <dbReference type="Proteomes" id="UP000249016"/>
    </source>
</evidence>
<dbReference type="EMBL" id="QLII01000001">
    <property type="protein sequence ID" value="RAI76129.1"/>
    <property type="molecule type" value="Genomic_DNA"/>
</dbReference>
<dbReference type="InterPro" id="IPR016187">
    <property type="entry name" value="CTDL_fold"/>
</dbReference>
<dbReference type="RefSeq" id="WP_111345367.1">
    <property type="nucleotide sequence ID" value="NZ_QLII01000001.1"/>
</dbReference>
<sequence length="280" mass="31717">MSVHFIKSLLGYLFALCPYLTFAQEPTYTNRIAMEFVLIQPGSMIVGRFQPPYPHQPASTTASKNSDPAMPWTEKDYQLAEKLVQQDARPGFTVNMSRPYYIGKFEVTQAQWKQVMGANPSAFQGNKVNDEADQHPVEQVSWQDVQKFLMKLNALDKDHHYRLPTEFEWEYAARAGAQDDIAWKAIWASAQMGSKTTSKVGQKTPNAWGLYDTLGNVWEWVQDYYNEKIFAEPSPTRSGRQHVLKGASFMGDVKNATYMTHAAGPGNGWDVGFRVVMEAK</sequence>
<dbReference type="SUPFAM" id="SSF56436">
    <property type="entry name" value="C-type lectin-like"/>
    <property type="match status" value="1"/>
</dbReference>
<reference evidence="3 4" key="1">
    <citation type="submission" date="2018-06" db="EMBL/GenBank/DDBJ databases">
        <title>Spirosoma sp. HMF3257 Genome sequencing and assembly.</title>
        <authorList>
            <person name="Kang H."/>
            <person name="Cha I."/>
            <person name="Kim H."/>
            <person name="Kang J."/>
            <person name="Joh K."/>
        </authorList>
    </citation>
    <scope>NUCLEOTIDE SEQUENCE [LARGE SCALE GENOMIC DNA]</scope>
    <source>
        <strain evidence="3 4">HMF3257</strain>
    </source>
</reference>
<dbReference type="PANTHER" id="PTHR23150">
    <property type="entry name" value="SULFATASE MODIFYING FACTOR 1, 2"/>
    <property type="match status" value="1"/>
</dbReference>
<comment type="caution">
    <text evidence="3">The sequence shown here is derived from an EMBL/GenBank/DDBJ whole genome shotgun (WGS) entry which is preliminary data.</text>
</comment>
<evidence type="ECO:0000313" key="3">
    <source>
        <dbReference type="EMBL" id="RAI76129.1"/>
    </source>
</evidence>